<dbReference type="Pfam" id="PF14742">
    <property type="entry name" value="GDE_N_bis"/>
    <property type="match status" value="1"/>
</dbReference>
<proteinExistence type="predicted"/>
<dbReference type="SUPFAM" id="SSF48208">
    <property type="entry name" value="Six-hairpin glycosidases"/>
    <property type="match status" value="1"/>
</dbReference>
<dbReference type="RefSeq" id="WP_013420290.1">
    <property type="nucleotide sequence ID" value="NC_014664.1"/>
</dbReference>
<dbReference type="InterPro" id="IPR008928">
    <property type="entry name" value="6-hairpin_glycosidase_sf"/>
</dbReference>
<sequence length="740" mass="80771">MLDAPKDPSACDTIPESEQSPFYIASAGAPSRPRCILKQNDCFAVMDNYGDIGCASDEASGLYSHDTRHLSKLSVCVNGEMPLLLGSTMRDDNLNMRADLTNPDIHVDGDGIGLLKDTVHIKRTIYLHNGGLAQRNAFVNHGAEPVSLDLLFHFDADFADLFEVRGMRRPVRGSLKKEVVGKDKVKLSYTGIDGKARQTTLTFEPAPVELTEATARFKITLASRETERLYVAIKCDGEGQPAADSFLWGLFHARRDLVGKPHEIASVNTSNAVVNEIICRSLADLRMLMTKTTDGKYPYAGIPWYSTTFGRDGLITAMQLLWFDPSVARGVLKRLARFQATTFDDASDAQPGKILHEMRGGEMAALGEVPFGLYYGSVDSTPLFVLLAGLYVERTGDIAFLREIWPNVIAALDWIDGPGDPDGDGFVEYARANQNGLVNQGWKDSHDAVFHADGSLADGPIALVEVQGYVYAALKVAADCAKLLGEIERADTLIAKAELLRLRFEAAFWCDDLGTYALALDGKKQPCRVRTSNAAHAMATGIMMPERARYVADDLLRPRFNSGWGIRTVASGEARYNPMSYHNGSIWPHDNAIIAVGLARYGLTQGIAPIFDGLMQAAAYMDQRRLPELFCGFPRRRSRGPTLYPVACSPQAWASGAVFHLLQAVLGLHYSLPQRTITLRNPVVPMSIGEITIRNMRLGDASISFTVRPEPSGNVSIGVLERTGKINIAVLLDAGDSAAA</sequence>
<protein>
    <submittedName>
        <fullName evidence="3">Amylo-alpha-16-glucosidase</fullName>
    </submittedName>
</protein>
<name>E3I7J6_RHOVT</name>
<evidence type="ECO:0000313" key="4">
    <source>
        <dbReference type="Proteomes" id="UP000001399"/>
    </source>
</evidence>
<dbReference type="Proteomes" id="UP000001399">
    <property type="component" value="Chromosome"/>
</dbReference>
<dbReference type="InterPro" id="IPR032856">
    <property type="entry name" value="GDE_N_bis"/>
</dbReference>
<dbReference type="EMBL" id="CP002292">
    <property type="protein sequence ID" value="ADP71915.1"/>
    <property type="molecule type" value="Genomic_DNA"/>
</dbReference>
<gene>
    <name evidence="3" type="ordered locus">Rvan_2704</name>
</gene>
<keyword evidence="4" id="KW-1185">Reference proteome</keyword>
<dbReference type="HOGENOM" id="CLU_019216_1_0_5"/>
<feature type="domain" description="Mannosylglycerate hydrolase MGH1-like glycoside hydrolase" evidence="2">
    <location>
        <begin position="314"/>
        <end position="610"/>
    </location>
</feature>
<feature type="domain" description="Putative glycogen debranching enzyme N-terminal" evidence="1">
    <location>
        <begin position="37"/>
        <end position="231"/>
    </location>
</feature>
<accession>E3I7J6</accession>
<dbReference type="Gene3D" id="1.50.10.10">
    <property type="match status" value="1"/>
</dbReference>
<reference evidence="4" key="1">
    <citation type="journal article" date="2011" name="J. Bacteriol.">
        <title>Genome sequences of eight morphologically diverse alphaproteobacteria.</title>
        <authorList>
            <consortium name="US DOE Joint Genome Institute"/>
            <person name="Brown P.J."/>
            <person name="Kysela D.T."/>
            <person name="Buechlein A."/>
            <person name="Hemmerich C."/>
            <person name="Brun Y.V."/>
        </authorList>
    </citation>
    <scope>NUCLEOTIDE SEQUENCE [LARGE SCALE GENOMIC DNA]</scope>
    <source>
        <strain evidence="4">ATCC 17100 / ATH 3.1.1 / DSM 162 / LMG 4299</strain>
    </source>
</reference>
<dbReference type="eggNOG" id="COG3408">
    <property type="taxonomic scope" value="Bacteria"/>
</dbReference>
<dbReference type="InterPro" id="IPR054491">
    <property type="entry name" value="MGH1-like_GH"/>
</dbReference>
<dbReference type="InterPro" id="IPR012341">
    <property type="entry name" value="6hp_glycosidase-like_sf"/>
</dbReference>
<organism evidence="3 4">
    <name type="scientific">Rhodomicrobium vannielii (strain ATCC 17100 / DSM 162 / LMG 4299 / NCIMB 10020 / ATH 3.1.1)</name>
    <dbReference type="NCBI Taxonomy" id="648757"/>
    <lineage>
        <taxon>Bacteria</taxon>
        <taxon>Pseudomonadati</taxon>
        <taxon>Pseudomonadota</taxon>
        <taxon>Alphaproteobacteria</taxon>
        <taxon>Hyphomicrobiales</taxon>
        <taxon>Hyphomicrobiaceae</taxon>
        <taxon>Rhodomicrobium</taxon>
    </lineage>
</organism>
<dbReference type="KEGG" id="rva:Rvan_2704"/>
<evidence type="ECO:0000313" key="3">
    <source>
        <dbReference type="EMBL" id="ADP71915.1"/>
    </source>
</evidence>
<dbReference type="Pfam" id="PF22422">
    <property type="entry name" value="MGH1-like_GH"/>
    <property type="match status" value="1"/>
</dbReference>
<dbReference type="STRING" id="648757.Rvan_2704"/>
<dbReference type="OrthoDB" id="9759959at2"/>
<evidence type="ECO:0000259" key="2">
    <source>
        <dbReference type="Pfam" id="PF22422"/>
    </source>
</evidence>
<dbReference type="GO" id="GO:0005975">
    <property type="term" value="P:carbohydrate metabolic process"/>
    <property type="evidence" value="ECO:0007669"/>
    <property type="project" value="InterPro"/>
</dbReference>
<evidence type="ECO:0000259" key="1">
    <source>
        <dbReference type="Pfam" id="PF14742"/>
    </source>
</evidence>
<dbReference type="AlphaFoldDB" id="E3I7J6"/>